<sequence length="468" mass="52794">MASHCPHHHHNARQIQPPAATTTSCCCNFSSSCCSTPHHSFPPAPLPPVPTDQFLQPIASQLLQSNPNLSHFYTQYPKFQTGNLYDQKHYHQYHGNLRLDPQEQQTHFTVASLLSRIEALEYSLHQISSHRNHSLYFPRDTAARIIQTHFRAFLIRRSRTLRQLKDLALIKSNFNSLKSLISNESHINFEGFSHRAMDLLLKLDHIQGGDTMVRDGKRSVSKDLVRFLDFVDGIAAKKNGLSIKTTKNARSGCKVNKYKLLGSKYGEDLGVDQWERLENLRDRVERMCKLSKVSEIVEDDVELEGFDHQISDDDDGKPCGFISRNNGLPLSKKGVWVKRHELQPKVKKSVSFAENGNVSRVYGNTVNTHELISSGDGACLEESVSSDEQRELLENLCTEVEVGMGSYEGAEDDEVIPLKNGGSPQSSDGERNPRRVLKSESRNDLTGQFQRQNGKFVFSAPLPVKMEL</sequence>
<dbReference type="PANTHER" id="PTHR33322">
    <property type="entry name" value="BAG DOMAIN CONTAINING PROTEIN, EXPRESSED"/>
    <property type="match status" value="1"/>
</dbReference>
<accession>A0AAD7VBY4</accession>
<gene>
    <name evidence="3" type="ORF">O6P43_009135</name>
</gene>
<feature type="region of interest" description="Disordered" evidence="2">
    <location>
        <begin position="414"/>
        <end position="450"/>
    </location>
</feature>
<keyword evidence="4" id="KW-1185">Reference proteome</keyword>
<protein>
    <submittedName>
        <fullName evidence="3">BAG family molecular chaperone regulator 8, chloroplastic-like</fullName>
    </submittedName>
</protein>
<proteinExistence type="predicted"/>
<name>A0AAD7VBY4_QUISA</name>
<dbReference type="GO" id="GO:0009506">
    <property type="term" value="C:plasmodesma"/>
    <property type="evidence" value="ECO:0007669"/>
    <property type="project" value="TreeGrafter"/>
</dbReference>
<dbReference type="PANTHER" id="PTHR33322:SF18">
    <property type="entry name" value="BAG FAMILY MOLECULAR CHAPERONE REGULATOR 8, CHLOROPLASTIC"/>
    <property type="match status" value="1"/>
</dbReference>
<dbReference type="GO" id="GO:0006457">
    <property type="term" value="P:protein folding"/>
    <property type="evidence" value="ECO:0007669"/>
    <property type="project" value="TreeGrafter"/>
</dbReference>
<keyword evidence="1" id="KW-0143">Chaperone</keyword>
<dbReference type="KEGG" id="qsa:O6P43_009135"/>
<comment type="caution">
    <text evidence="3">The sequence shown here is derived from an EMBL/GenBank/DDBJ whole genome shotgun (WGS) entry which is preliminary data.</text>
</comment>
<dbReference type="Proteomes" id="UP001163823">
    <property type="component" value="Chromosome 4"/>
</dbReference>
<evidence type="ECO:0000313" key="3">
    <source>
        <dbReference type="EMBL" id="KAJ7971046.1"/>
    </source>
</evidence>
<evidence type="ECO:0000256" key="2">
    <source>
        <dbReference type="SAM" id="MobiDB-lite"/>
    </source>
</evidence>
<evidence type="ECO:0000313" key="4">
    <source>
        <dbReference type="Proteomes" id="UP001163823"/>
    </source>
</evidence>
<feature type="compositionally biased region" description="Basic and acidic residues" evidence="2">
    <location>
        <begin position="428"/>
        <end position="443"/>
    </location>
</feature>
<reference evidence="3" key="1">
    <citation type="journal article" date="2023" name="Science">
        <title>Elucidation of the pathway for biosynthesis of saponin adjuvants from the soapbark tree.</title>
        <authorList>
            <person name="Reed J."/>
            <person name="Orme A."/>
            <person name="El-Demerdash A."/>
            <person name="Owen C."/>
            <person name="Martin L.B.B."/>
            <person name="Misra R.C."/>
            <person name="Kikuchi S."/>
            <person name="Rejzek M."/>
            <person name="Martin A.C."/>
            <person name="Harkess A."/>
            <person name="Leebens-Mack J."/>
            <person name="Louveau T."/>
            <person name="Stephenson M.J."/>
            <person name="Osbourn A."/>
        </authorList>
    </citation>
    <scope>NUCLEOTIDE SEQUENCE</scope>
    <source>
        <strain evidence="3">S10</strain>
    </source>
</reference>
<dbReference type="EMBL" id="JARAOO010000004">
    <property type="protein sequence ID" value="KAJ7971046.1"/>
    <property type="molecule type" value="Genomic_DNA"/>
</dbReference>
<evidence type="ECO:0000256" key="1">
    <source>
        <dbReference type="ARBA" id="ARBA00023186"/>
    </source>
</evidence>
<organism evidence="3 4">
    <name type="scientific">Quillaja saponaria</name>
    <name type="common">Soap bark tree</name>
    <dbReference type="NCBI Taxonomy" id="32244"/>
    <lineage>
        <taxon>Eukaryota</taxon>
        <taxon>Viridiplantae</taxon>
        <taxon>Streptophyta</taxon>
        <taxon>Embryophyta</taxon>
        <taxon>Tracheophyta</taxon>
        <taxon>Spermatophyta</taxon>
        <taxon>Magnoliopsida</taxon>
        <taxon>eudicotyledons</taxon>
        <taxon>Gunneridae</taxon>
        <taxon>Pentapetalae</taxon>
        <taxon>rosids</taxon>
        <taxon>fabids</taxon>
        <taxon>Fabales</taxon>
        <taxon>Quillajaceae</taxon>
        <taxon>Quillaja</taxon>
    </lineage>
</organism>
<dbReference type="AlphaFoldDB" id="A0AAD7VBY4"/>
<dbReference type="InterPro" id="IPR040400">
    <property type="entry name" value="BAG5/6/7/8"/>
</dbReference>